<dbReference type="Gene3D" id="2.60.40.10">
    <property type="entry name" value="Immunoglobulins"/>
    <property type="match status" value="1"/>
</dbReference>
<dbReference type="InterPro" id="IPR026444">
    <property type="entry name" value="Secre_tail"/>
</dbReference>
<dbReference type="InterPro" id="IPR036322">
    <property type="entry name" value="WD40_repeat_dom_sf"/>
</dbReference>
<reference evidence="4 5" key="1">
    <citation type="submission" date="2019-07" db="EMBL/GenBank/DDBJ databases">
        <authorList>
            <person name="Huq M.A."/>
        </authorList>
    </citation>
    <scope>NUCLEOTIDE SEQUENCE [LARGE SCALE GENOMIC DNA]</scope>
    <source>
        <strain evidence="4 5">MAH-3</strain>
    </source>
</reference>
<dbReference type="NCBIfam" id="TIGR04183">
    <property type="entry name" value="Por_Secre_tail"/>
    <property type="match status" value="1"/>
</dbReference>
<evidence type="ECO:0000313" key="5">
    <source>
        <dbReference type="Proteomes" id="UP000316008"/>
    </source>
</evidence>
<protein>
    <submittedName>
        <fullName evidence="4">T9SS type A sorting domain-containing protein</fullName>
    </submittedName>
</protein>
<feature type="chain" id="PRO_5022247442" evidence="2">
    <location>
        <begin position="20"/>
        <end position="1421"/>
    </location>
</feature>
<keyword evidence="1 2" id="KW-0732">Signal</keyword>
<feature type="domain" description="Secretion system C-terminal sorting" evidence="3">
    <location>
        <begin position="1347"/>
        <end position="1414"/>
    </location>
</feature>
<evidence type="ECO:0000256" key="1">
    <source>
        <dbReference type="ARBA" id="ARBA00022729"/>
    </source>
</evidence>
<dbReference type="Proteomes" id="UP000316008">
    <property type="component" value="Unassembled WGS sequence"/>
</dbReference>
<proteinExistence type="predicted"/>
<dbReference type="SUPFAM" id="SSF101898">
    <property type="entry name" value="NHL repeat"/>
    <property type="match status" value="1"/>
</dbReference>
<evidence type="ECO:0000259" key="3">
    <source>
        <dbReference type="Pfam" id="PF18962"/>
    </source>
</evidence>
<sequence>MKTFLAIFSFLLFTSQVFCGWNPVNTGINDDFTSISFKGNVGLMTGKKGAYMSTNVGATAGTWTRIQNFVNPSDSVIYNHSQFYSSVRANMSSNNFIYFCGKDTVSSVGVIFRYNIGTNNLQLVHTGGSKFYKITGKPNTNHIYVVGNNGILVYFSESNPVVNYIPTTYSFDLKSISIATNTLLIGADDYLINGTIDNISPNIITFSQNYLPSRNFRDVIQIGSFNMYAVGKNYARTQSGNTITEAHQYYRDSLMGNSVTYNTNQVYIGTDNGIYKSYSSSNIMEFQPTSTGYTIYDIAYVTSTNLLACGNNGTILFTTDLGGTVEPYAQIDYNGGCLDTPQSISSTKGTVSSCSNYVDNTLITSTCSNYGYTFSTPGTHTIKLVVSNGGYSKTITKTITIVAIPQINLPTDVLDTILCKQGNLDITIHNSENGIFYTLLKTGSPTIYGTSGNGDGTDLNFQSITFNQASNFYLRATNSNVPACYKNFTDTISITVEKPVARVYFDIINAEVNEDVRFYQRCVNASNFEWQFTNSPVLTTSNNPTPVNSFTGLGSSQVTLIAGTANNCYDTTTVRGPFIYQPYSTDSSWIFRNKIVTPLTAPSQTVPGDIKKMIKCRNGGYFVLGNYVDRILESRIGDSLSLPAKGGYLAKYNNYGILKWCVRTTSFGNSGGGFSEIYSSIKEDSQGNILMIGDNPTVLVDNKGDSIANNQSFVVKLDSLGNTIWYRGTSLFYDLRIYSMETDANDDVYISTTFLNYTTPVQLLSAPFYLNGLLVETITNSDHICSDCMGQNVILKLDGQTGTTLSDFMIESRGNFGAKLSFDSANNLYLWGSRQSNIVIHEPSGIDTIMLNTTYLNSQLFICKFDPSGNYLWRFSGSTSGVNAENSIATLKIDALGDLYFTGNNTFNPVFQNNMQFINADNSVSNFTGGQFFVAKVNTNGITQWINGNYNSYYGWGLDLLLDEDTLFVLGSVFNNSTTSGTSFVQCEMLGQNSLSVPINSDDLCYFISKYDLNGNISNVYLSQTTGAYNGFDLTPVSNSNLIRLDDGYFLMTKAIWLFNADTLQPNGSDFGYSLNYTPHTNGIHMKFQLEQGVVFNPHYFQLVIDSVCYNYTYAFPDGSEIPHVTAPFVHIDSLVALNGMDSIIRYEVSVPLNHESDHYITICQGGEYEIPNDTILTGIQPNYSYTQIISSPNACDSFAHYHFFVTPPPAASAIHFISACQGENVILPDGSIITNVQTSQQVIIALQSVSGCDSLVSVAMQVAALNTDITLSGNSLYTSNLSGASFQWVNCNANFAAIPGETSPVFTPTANGNYAVIVTDNGCSDTSACFLYTNLSINELDQSISVYPNPTTDKALITFENIIGSANIEVYSGDGRKILEIPAEGIIQYELDLSPFEKGTYFVRIRTEENNQSEFILVKN</sequence>
<dbReference type="EMBL" id="VLPL01000001">
    <property type="protein sequence ID" value="TSJ48029.1"/>
    <property type="molecule type" value="Genomic_DNA"/>
</dbReference>
<organism evidence="4 5">
    <name type="scientific">Fluviicola chungangensis</name>
    <dbReference type="NCBI Taxonomy" id="2597671"/>
    <lineage>
        <taxon>Bacteria</taxon>
        <taxon>Pseudomonadati</taxon>
        <taxon>Bacteroidota</taxon>
        <taxon>Flavobacteriia</taxon>
        <taxon>Flavobacteriales</taxon>
        <taxon>Crocinitomicaceae</taxon>
        <taxon>Fluviicola</taxon>
    </lineage>
</organism>
<accession>A0A556N7N2</accession>
<comment type="caution">
    <text evidence="4">The sequence shown here is derived from an EMBL/GenBank/DDBJ whole genome shotgun (WGS) entry which is preliminary data.</text>
</comment>
<evidence type="ECO:0000256" key="2">
    <source>
        <dbReference type="SAM" id="SignalP"/>
    </source>
</evidence>
<evidence type="ECO:0000313" key="4">
    <source>
        <dbReference type="EMBL" id="TSJ48029.1"/>
    </source>
</evidence>
<dbReference type="SUPFAM" id="SSF50978">
    <property type="entry name" value="WD40 repeat-like"/>
    <property type="match status" value="1"/>
</dbReference>
<feature type="signal peptide" evidence="2">
    <location>
        <begin position="1"/>
        <end position="19"/>
    </location>
</feature>
<dbReference type="Pfam" id="PF18962">
    <property type="entry name" value="Por_Secre_tail"/>
    <property type="match status" value="1"/>
</dbReference>
<keyword evidence="5" id="KW-1185">Reference proteome</keyword>
<dbReference type="RefSeq" id="WP_144331564.1">
    <property type="nucleotide sequence ID" value="NZ_VLPL01000001.1"/>
</dbReference>
<dbReference type="OrthoDB" id="9811934at2"/>
<dbReference type="InterPro" id="IPR013783">
    <property type="entry name" value="Ig-like_fold"/>
</dbReference>
<name>A0A556N7N2_9FLAO</name>
<gene>
    <name evidence="4" type="ORF">FO442_02545</name>
</gene>